<dbReference type="InterPro" id="IPR011010">
    <property type="entry name" value="DNA_brk_join_enz"/>
</dbReference>
<dbReference type="PROSITE" id="PS51898">
    <property type="entry name" value="TYR_RECOMBINASE"/>
    <property type="match status" value="1"/>
</dbReference>
<evidence type="ECO:0000313" key="3">
    <source>
        <dbReference type="EMBL" id="MBC5740499.1"/>
    </source>
</evidence>
<dbReference type="InterPro" id="IPR013762">
    <property type="entry name" value="Integrase-like_cat_sf"/>
</dbReference>
<proteinExistence type="predicted"/>
<evidence type="ECO:0000313" key="4">
    <source>
        <dbReference type="Proteomes" id="UP000633936"/>
    </source>
</evidence>
<feature type="domain" description="Tyr recombinase" evidence="2">
    <location>
        <begin position="1"/>
        <end position="159"/>
    </location>
</feature>
<dbReference type="Gene3D" id="1.10.443.10">
    <property type="entry name" value="Intergrase catalytic core"/>
    <property type="match status" value="1"/>
</dbReference>
<evidence type="ECO:0000256" key="1">
    <source>
        <dbReference type="ARBA" id="ARBA00023172"/>
    </source>
</evidence>
<accession>A0ABR7I1W3</accession>
<dbReference type="Proteomes" id="UP000633936">
    <property type="component" value="Unassembled WGS sequence"/>
</dbReference>
<dbReference type="InterPro" id="IPR002104">
    <property type="entry name" value="Integrase_catalytic"/>
</dbReference>
<dbReference type="SUPFAM" id="SSF56349">
    <property type="entry name" value="DNA breaking-rejoining enzymes"/>
    <property type="match status" value="1"/>
</dbReference>
<organism evidence="3 4">
    <name type="scientific">Blautia intestinalis</name>
    <dbReference type="NCBI Taxonomy" id="2763028"/>
    <lineage>
        <taxon>Bacteria</taxon>
        <taxon>Bacillati</taxon>
        <taxon>Bacillota</taxon>
        <taxon>Clostridia</taxon>
        <taxon>Lachnospirales</taxon>
        <taxon>Lachnospiraceae</taxon>
        <taxon>Blautia</taxon>
    </lineage>
</organism>
<name>A0ABR7I1W3_9FIRM</name>
<gene>
    <name evidence="3" type="ORF">H8Z79_08500</name>
</gene>
<keyword evidence="4" id="KW-1185">Reference proteome</keyword>
<reference evidence="3 4" key="1">
    <citation type="submission" date="2020-08" db="EMBL/GenBank/DDBJ databases">
        <title>Genome public.</title>
        <authorList>
            <person name="Liu C."/>
            <person name="Sun Q."/>
        </authorList>
    </citation>
    <scope>NUCLEOTIDE SEQUENCE [LARGE SCALE GENOMIC DNA]</scope>
    <source>
        <strain evidence="3 4">27-44</strain>
    </source>
</reference>
<dbReference type="Pfam" id="PF00589">
    <property type="entry name" value="Phage_integrase"/>
    <property type="match status" value="1"/>
</dbReference>
<comment type="caution">
    <text evidence="3">The sequence shown here is derived from an EMBL/GenBank/DDBJ whole genome shotgun (WGS) entry which is preliminary data.</text>
</comment>
<protein>
    <submittedName>
        <fullName evidence="3">Tyrosine-type recombinase/integrase</fullName>
    </submittedName>
</protein>
<evidence type="ECO:0000259" key="2">
    <source>
        <dbReference type="PROSITE" id="PS51898"/>
    </source>
</evidence>
<keyword evidence="1" id="KW-0233">DNA recombination</keyword>
<sequence length="199" mass="23021">MERSQLHVHCQETKEYAFRDDGEYHLSAHKVVGYTKSDAGDRYVYLVPEAKEIIKRIQNANEINGESQQEFLFVKNGERIKARAVVYQLDRCLSAVSIKHKSIHKARKTYVSALIDGGVNINEIRKQVGHADVRTTYACYCYNRFGEEATNRQIESALDFNTKKTNEKSVQDQCYKKVTTSDHKIIPFQDNRNREILSK</sequence>
<dbReference type="EMBL" id="JACOQE010000004">
    <property type="protein sequence ID" value="MBC5740499.1"/>
    <property type="molecule type" value="Genomic_DNA"/>
</dbReference>